<dbReference type="EMBL" id="CP017305">
    <property type="protein sequence ID" value="AOS84413.1"/>
    <property type="molecule type" value="Genomic_DNA"/>
</dbReference>
<dbReference type="OrthoDB" id="1492420at2"/>
<accession>A0A1D8D2H4</accession>
<dbReference type="RefSeq" id="WP_069810605.1">
    <property type="nucleotide sequence ID" value="NZ_CP017305.1"/>
</dbReference>
<dbReference type="AlphaFoldDB" id="A0A1D8D2H4"/>
<evidence type="ECO:0000313" key="2">
    <source>
        <dbReference type="Proteomes" id="UP000095185"/>
    </source>
</evidence>
<sequence length="164" mass="18607">MAFESLTDEFIEALISCPKRVINPKAREVLKPGHKQINYIAHALDESGHEFQLFVRQNLAAGMEDDFSCGLLWDAPNGETLILCRYNGASHIHRNKIEDKTLNLVFHIHRATKKYIAANQNPDGFAYETDRYQTLDKALICLISDCNIDGLGSNSRKNQLDLFK</sequence>
<reference evidence="1" key="1">
    <citation type="submission" date="2016-09" db="EMBL/GenBank/DDBJ databases">
        <title>Genome sequence of Chlorobaculum limnaeum.</title>
        <authorList>
            <person name="Liu Z."/>
            <person name="Tank M."/>
            <person name="Bryant D.A."/>
        </authorList>
    </citation>
    <scope>NUCLEOTIDE SEQUENCE [LARGE SCALE GENOMIC DNA]</scope>
    <source>
        <strain evidence="1">DSM 1677</strain>
    </source>
</reference>
<evidence type="ECO:0000313" key="1">
    <source>
        <dbReference type="EMBL" id="AOS84413.1"/>
    </source>
</evidence>
<proteinExistence type="predicted"/>
<dbReference type="KEGG" id="clz:BIU88_09895"/>
<dbReference type="Proteomes" id="UP000095185">
    <property type="component" value="Chromosome"/>
</dbReference>
<protein>
    <submittedName>
        <fullName evidence="1">Uncharacterized protein</fullName>
    </submittedName>
</protein>
<dbReference type="STRING" id="274537.BIU88_09895"/>
<organism evidence="1 2">
    <name type="scientific">Chlorobaculum limnaeum</name>
    <dbReference type="NCBI Taxonomy" id="274537"/>
    <lineage>
        <taxon>Bacteria</taxon>
        <taxon>Pseudomonadati</taxon>
        <taxon>Chlorobiota</taxon>
        <taxon>Chlorobiia</taxon>
        <taxon>Chlorobiales</taxon>
        <taxon>Chlorobiaceae</taxon>
        <taxon>Chlorobaculum</taxon>
    </lineage>
</organism>
<name>A0A1D8D2H4_CHLLM</name>
<gene>
    <name evidence="1" type="ORF">BIU88_09895</name>
</gene>
<keyword evidence="2" id="KW-1185">Reference proteome</keyword>